<dbReference type="InterPro" id="IPR039261">
    <property type="entry name" value="FNR_nucleotide-bd"/>
</dbReference>
<evidence type="ECO:0000256" key="10">
    <source>
        <dbReference type="ARBA" id="ARBA00023014"/>
    </source>
</evidence>
<feature type="binding site" evidence="11">
    <location>
        <position position="217"/>
    </location>
    <ligand>
        <name>[2Fe-2S] cluster</name>
        <dbReference type="ChEBI" id="CHEBI:190135"/>
    </ligand>
</feature>
<keyword evidence="5 11" id="KW-0479">Metal-binding</keyword>
<evidence type="ECO:0000313" key="13">
    <source>
        <dbReference type="EMBL" id="UOF89185.1"/>
    </source>
</evidence>
<dbReference type="CDD" id="cd06218">
    <property type="entry name" value="DHOD_e_trans"/>
    <property type="match status" value="1"/>
</dbReference>
<dbReference type="PROSITE" id="PS51384">
    <property type="entry name" value="FAD_FR"/>
    <property type="match status" value="1"/>
</dbReference>
<dbReference type="PANTHER" id="PTHR43513">
    <property type="entry name" value="DIHYDROOROTATE DEHYDROGENASE B (NAD(+)), ELECTRON TRANSFER SUBUNIT"/>
    <property type="match status" value="1"/>
</dbReference>
<dbReference type="Pfam" id="PF00175">
    <property type="entry name" value="NAD_binding_1"/>
    <property type="match status" value="1"/>
</dbReference>
<gene>
    <name evidence="11" type="primary">pyrK</name>
    <name evidence="13" type="ORF">LSG31_14835</name>
</gene>
<evidence type="ECO:0000256" key="8">
    <source>
        <dbReference type="ARBA" id="ARBA00022982"/>
    </source>
</evidence>
<sequence length="256" mass="28023">MKRWTILAHQPVARQMMQLDLQVDDAFAYVPGQFLHVRVTDGHDFLLRRPISLCNFDPDTRVLSLVYRVGGDGTRALAKRTPGMEVDVLGPLGQGFPIHEEDGHALLIGGGIGVPPLVELAKQITAQGKTVTAVIGFLTKDVVILEKELQMYGDVFVCTDDGSYGHHGRVTDLLTADLLASVDRYYSCGPLPMLQAIVGKIEAKVPGYVSLEERMGCGIGACMACVQWTVDEQGNKRLQKICKQGPVFDGREVVFE</sequence>
<keyword evidence="10 11" id="KW-0411">Iron-sulfur</keyword>
<dbReference type="RefSeq" id="WP_347435867.1">
    <property type="nucleotide sequence ID" value="NZ_CP089291.1"/>
</dbReference>
<dbReference type="SUPFAM" id="SSF52343">
    <property type="entry name" value="Ferredoxin reductase-like, C-terminal NADP-linked domain"/>
    <property type="match status" value="1"/>
</dbReference>
<keyword evidence="6 11" id="KW-0274">FAD</keyword>
<dbReference type="Proteomes" id="UP000830167">
    <property type="component" value="Chromosome"/>
</dbReference>
<comment type="subunit">
    <text evidence="11">Heterotetramer of 2 PyrK and 2 PyrD type B subunits.</text>
</comment>
<evidence type="ECO:0000256" key="7">
    <source>
        <dbReference type="ARBA" id="ARBA00022975"/>
    </source>
</evidence>
<evidence type="ECO:0000256" key="1">
    <source>
        <dbReference type="ARBA" id="ARBA00006422"/>
    </source>
</evidence>
<evidence type="ECO:0000256" key="5">
    <source>
        <dbReference type="ARBA" id="ARBA00022723"/>
    </source>
</evidence>
<evidence type="ECO:0000259" key="12">
    <source>
        <dbReference type="PROSITE" id="PS51384"/>
    </source>
</evidence>
<organism evidence="13 14">
    <name type="scientific">Fodinisporobacter ferrooxydans</name>
    <dbReference type="NCBI Taxonomy" id="2901836"/>
    <lineage>
        <taxon>Bacteria</taxon>
        <taxon>Bacillati</taxon>
        <taxon>Bacillota</taxon>
        <taxon>Bacilli</taxon>
        <taxon>Bacillales</taxon>
        <taxon>Alicyclobacillaceae</taxon>
        <taxon>Fodinisporobacter</taxon>
    </lineage>
</organism>
<feature type="binding site" evidence="11">
    <location>
        <begin position="49"/>
        <end position="52"/>
    </location>
    <ligand>
        <name>FAD</name>
        <dbReference type="ChEBI" id="CHEBI:57692"/>
    </ligand>
</feature>
<dbReference type="Pfam" id="PF10418">
    <property type="entry name" value="DHODB_Fe-S_bind"/>
    <property type="match status" value="1"/>
</dbReference>
<dbReference type="HAMAP" id="MF_01211">
    <property type="entry name" value="DHODB_Fe_S_bind"/>
    <property type="match status" value="1"/>
</dbReference>
<dbReference type="InterPro" id="IPR037117">
    <property type="entry name" value="Dihydroorotate_DH_ele_sf"/>
</dbReference>
<dbReference type="Gene3D" id="2.10.240.10">
    <property type="entry name" value="Dihydroorotate dehydrogenase, electron transfer subunit"/>
    <property type="match status" value="1"/>
</dbReference>
<comment type="function">
    <text evidence="11">Responsible for channeling the electrons from the oxidation of dihydroorotate from the FMN redox center in the PyrD type B subunit to the ultimate electron acceptor NAD(+).</text>
</comment>
<keyword evidence="14" id="KW-1185">Reference proteome</keyword>
<protein>
    <recommendedName>
        <fullName evidence="11">Dihydroorotate dehydrogenase B (NAD(+)), electron transfer subunit</fullName>
    </recommendedName>
    <alternativeName>
        <fullName evidence="11">Dihydroorotate oxidase B, electron transfer subunit</fullName>
    </alternativeName>
</protein>
<name>A0ABY4CF79_9BACL</name>
<evidence type="ECO:0000256" key="9">
    <source>
        <dbReference type="ARBA" id="ARBA00023004"/>
    </source>
</evidence>
<dbReference type="EMBL" id="CP089291">
    <property type="protein sequence ID" value="UOF89185.1"/>
    <property type="molecule type" value="Genomic_DNA"/>
</dbReference>
<feature type="domain" description="FAD-binding FR-type" evidence="12">
    <location>
        <begin position="1"/>
        <end position="98"/>
    </location>
</feature>
<keyword evidence="8 11" id="KW-0249">Electron transport</keyword>
<evidence type="ECO:0000256" key="4">
    <source>
        <dbReference type="ARBA" id="ARBA00022714"/>
    </source>
</evidence>
<dbReference type="InterPro" id="IPR050353">
    <property type="entry name" value="PyrK_electron_transfer"/>
</dbReference>
<comment type="similarity">
    <text evidence="1 11">Belongs to the PyrK family.</text>
</comment>
<keyword evidence="9 11" id="KW-0408">Iron</keyword>
<feature type="binding site" evidence="11">
    <location>
        <begin position="73"/>
        <end position="74"/>
    </location>
    <ligand>
        <name>FAD</name>
        <dbReference type="ChEBI" id="CHEBI:57692"/>
    </ligand>
</feature>
<evidence type="ECO:0000256" key="2">
    <source>
        <dbReference type="ARBA" id="ARBA00022448"/>
    </source>
</evidence>
<feature type="binding site" evidence="11">
    <location>
        <position position="222"/>
    </location>
    <ligand>
        <name>[2Fe-2S] cluster</name>
        <dbReference type="ChEBI" id="CHEBI:190135"/>
    </ligand>
</feature>
<dbReference type="Gene3D" id="2.40.30.10">
    <property type="entry name" value="Translation factors"/>
    <property type="match status" value="1"/>
</dbReference>
<accession>A0ABY4CF79</accession>
<evidence type="ECO:0000256" key="11">
    <source>
        <dbReference type="HAMAP-Rule" id="MF_01211"/>
    </source>
</evidence>
<dbReference type="PANTHER" id="PTHR43513:SF3">
    <property type="entry name" value="DIHYDROOROTATE DEHYDROGENASE B (NAD(+)), ELECTRON TRANSFER SUBUNIT-RELATED"/>
    <property type="match status" value="1"/>
</dbReference>
<proteinExistence type="inferred from homology"/>
<feature type="binding site" evidence="11">
    <location>
        <position position="225"/>
    </location>
    <ligand>
        <name>[2Fe-2S] cluster</name>
        <dbReference type="ChEBI" id="CHEBI:190135"/>
    </ligand>
</feature>
<dbReference type="PIRSF" id="PIRSF006816">
    <property type="entry name" value="Cyc3_hyd_g"/>
    <property type="match status" value="1"/>
</dbReference>
<keyword evidence="4 11" id="KW-0001">2Fe-2S</keyword>
<dbReference type="InterPro" id="IPR012165">
    <property type="entry name" value="Cyt_c3_hydrogenase_gsu"/>
</dbReference>
<dbReference type="PRINTS" id="PR00409">
    <property type="entry name" value="PHDIOXRDTASE"/>
</dbReference>
<dbReference type="InterPro" id="IPR017927">
    <property type="entry name" value="FAD-bd_FR_type"/>
</dbReference>
<evidence type="ECO:0000313" key="14">
    <source>
        <dbReference type="Proteomes" id="UP000830167"/>
    </source>
</evidence>
<comment type="pathway">
    <text evidence="11">Pyrimidine metabolism; UMP biosynthesis via de novo pathway; orotate from (S)-dihydroorotate (NAD(+) route): step 1/1.</text>
</comment>
<dbReference type="InterPro" id="IPR017938">
    <property type="entry name" value="Riboflavin_synthase-like_b-brl"/>
</dbReference>
<dbReference type="InterPro" id="IPR001433">
    <property type="entry name" value="OxRdtase_FAD/NAD-bd"/>
</dbReference>
<keyword evidence="3 11" id="KW-0285">Flavoprotein</keyword>
<dbReference type="SUPFAM" id="SSF63380">
    <property type="entry name" value="Riboflavin synthase domain-like"/>
    <property type="match status" value="1"/>
</dbReference>
<dbReference type="Gene3D" id="3.40.50.80">
    <property type="entry name" value="Nucleotide-binding domain of ferredoxin-NADP reductase (FNR) module"/>
    <property type="match status" value="1"/>
</dbReference>
<feature type="binding site" evidence="11">
    <location>
        <position position="242"/>
    </location>
    <ligand>
        <name>[2Fe-2S] cluster</name>
        <dbReference type="ChEBI" id="CHEBI:190135"/>
    </ligand>
</feature>
<dbReference type="InterPro" id="IPR023455">
    <property type="entry name" value="Dihydroorotate_DHASE_ETsu"/>
</dbReference>
<comment type="cofactor">
    <cofactor evidence="11">
        <name>FAD</name>
        <dbReference type="ChEBI" id="CHEBI:57692"/>
    </cofactor>
    <text evidence="11">Binds 1 FAD per subunit.</text>
</comment>
<dbReference type="InterPro" id="IPR019480">
    <property type="entry name" value="Dihydroorotate_DH_Fe-S-bd"/>
</dbReference>
<evidence type="ECO:0000256" key="3">
    <source>
        <dbReference type="ARBA" id="ARBA00022630"/>
    </source>
</evidence>
<comment type="cofactor">
    <cofactor evidence="11">
        <name>[2Fe-2S] cluster</name>
        <dbReference type="ChEBI" id="CHEBI:190135"/>
    </cofactor>
    <text evidence="11">Binds 1 [2Fe-2S] cluster per subunit.</text>
</comment>
<feature type="binding site" evidence="11">
    <location>
        <begin position="66"/>
        <end position="68"/>
    </location>
    <ligand>
        <name>FAD</name>
        <dbReference type="ChEBI" id="CHEBI:57692"/>
    </ligand>
</feature>
<evidence type="ECO:0000256" key="6">
    <source>
        <dbReference type="ARBA" id="ARBA00022827"/>
    </source>
</evidence>
<reference evidence="13" key="1">
    <citation type="submission" date="2021-12" db="EMBL/GenBank/DDBJ databases">
        <title>Alicyclobacillaceae gen. nov., sp. nov., isolated from chalcocite enrichment system.</title>
        <authorList>
            <person name="Jiang Z."/>
        </authorList>
    </citation>
    <scope>NUCLEOTIDE SEQUENCE</scope>
    <source>
        <strain evidence="13">MYW30-H2</strain>
    </source>
</reference>
<keyword evidence="2 11" id="KW-0813">Transport</keyword>
<keyword evidence="7 11" id="KW-0665">Pyrimidine biosynthesis</keyword>